<evidence type="ECO:0000313" key="2">
    <source>
        <dbReference type="Proteomes" id="UP001519460"/>
    </source>
</evidence>
<proteinExistence type="predicted"/>
<dbReference type="Proteomes" id="UP001519460">
    <property type="component" value="Unassembled WGS sequence"/>
</dbReference>
<gene>
    <name evidence="1" type="ORF">BaRGS_00037396</name>
</gene>
<name>A0ABD0J970_9CAEN</name>
<sequence length="100" mass="11684">MSPTTRSMLAFLKTSLEEISRKQDPIQVTFLTDRPKLPIWRKVLQTRYAGEFRPSGIYCVWEDYGPKHKPFDGTISADDNCLPQPFTRQRLDYMARGRNC</sequence>
<dbReference type="AlphaFoldDB" id="A0ABD0J970"/>
<accession>A0ABD0J970</accession>
<organism evidence="1 2">
    <name type="scientific">Batillaria attramentaria</name>
    <dbReference type="NCBI Taxonomy" id="370345"/>
    <lineage>
        <taxon>Eukaryota</taxon>
        <taxon>Metazoa</taxon>
        <taxon>Spiralia</taxon>
        <taxon>Lophotrochozoa</taxon>
        <taxon>Mollusca</taxon>
        <taxon>Gastropoda</taxon>
        <taxon>Caenogastropoda</taxon>
        <taxon>Sorbeoconcha</taxon>
        <taxon>Cerithioidea</taxon>
        <taxon>Batillariidae</taxon>
        <taxon>Batillaria</taxon>
    </lineage>
</organism>
<reference evidence="1 2" key="1">
    <citation type="journal article" date="2023" name="Sci. Data">
        <title>Genome assembly of the Korean intertidal mud-creeper Batillaria attramentaria.</title>
        <authorList>
            <person name="Patra A.K."/>
            <person name="Ho P.T."/>
            <person name="Jun S."/>
            <person name="Lee S.J."/>
            <person name="Kim Y."/>
            <person name="Won Y.J."/>
        </authorList>
    </citation>
    <scope>NUCLEOTIDE SEQUENCE [LARGE SCALE GENOMIC DNA]</scope>
    <source>
        <strain evidence="1">Wonlab-2016</strain>
    </source>
</reference>
<dbReference type="EMBL" id="JACVVK020000558">
    <property type="protein sequence ID" value="KAK7466521.1"/>
    <property type="molecule type" value="Genomic_DNA"/>
</dbReference>
<keyword evidence="2" id="KW-1185">Reference proteome</keyword>
<comment type="caution">
    <text evidence="1">The sequence shown here is derived from an EMBL/GenBank/DDBJ whole genome shotgun (WGS) entry which is preliminary data.</text>
</comment>
<protein>
    <submittedName>
        <fullName evidence="1">Uncharacterized protein</fullName>
    </submittedName>
</protein>
<evidence type="ECO:0000313" key="1">
    <source>
        <dbReference type="EMBL" id="KAK7466521.1"/>
    </source>
</evidence>